<dbReference type="Gene3D" id="2.130.10.30">
    <property type="entry name" value="Regulator of chromosome condensation 1/beta-lactamase-inhibitor protein II"/>
    <property type="match status" value="1"/>
</dbReference>
<feature type="non-terminal residue" evidence="2">
    <location>
        <position position="369"/>
    </location>
</feature>
<reference evidence="2" key="1">
    <citation type="submission" date="2021-12" db="EMBL/GenBank/DDBJ databases">
        <authorList>
            <person name="Martin H S."/>
        </authorList>
    </citation>
    <scope>NUCLEOTIDE SEQUENCE</scope>
</reference>
<keyword evidence="3" id="KW-1185">Reference proteome</keyword>
<dbReference type="PANTHER" id="PTHR46849:SF1">
    <property type="entry name" value="RCC1 DOMAIN-CONTAINING PROTEIN 1"/>
    <property type="match status" value="1"/>
</dbReference>
<evidence type="ECO:0000313" key="2">
    <source>
        <dbReference type="EMBL" id="CAH0722965.1"/>
    </source>
</evidence>
<dbReference type="PRINTS" id="PR00633">
    <property type="entry name" value="RCCNDNSATION"/>
</dbReference>
<dbReference type="AlphaFoldDB" id="A0A8J9VMU3"/>
<dbReference type="InterPro" id="IPR009091">
    <property type="entry name" value="RCC1/BLIP-II"/>
</dbReference>
<feature type="repeat" description="RCC1" evidence="1">
    <location>
        <begin position="250"/>
        <end position="316"/>
    </location>
</feature>
<evidence type="ECO:0000313" key="3">
    <source>
        <dbReference type="Proteomes" id="UP000838878"/>
    </source>
</evidence>
<dbReference type="InterPro" id="IPR000408">
    <property type="entry name" value="Reg_chr_condens"/>
</dbReference>
<proteinExistence type="predicted"/>
<protein>
    <recommendedName>
        <fullName evidence="4">RCC1 domain-containing protein 1</fullName>
    </recommendedName>
</protein>
<evidence type="ECO:0000256" key="1">
    <source>
        <dbReference type="PROSITE-ProRule" id="PRU00235"/>
    </source>
</evidence>
<dbReference type="PROSITE" id="PS50012">
    <property type="entry name" value="RCC1_3"/>
    <property type="match status" value="2"/>
</dbReference>
<dbReference type="PROSITE" id="PS00626">
    <property type="entry name" value="RCC1_2"/>
    <property type="match status" value="1"/>
</dbReference>
<dbReference type="InterPro" id="IPR052830">
    <property type="entry name" value="RCC1_domain-containing"/>
</dbReference>
<gene>
    <name evidence="2" type="ORF">BINO364_LOCUS8845</name>
</gene>
<dbReference type="OrthoDB" id="5370059at2759"/>
<dbReference type="PANTHER" id="PTHR46849">
    <property type="entry name" value="RCC1 DOMAIN-CONTAINING PROTEIN 1"/>
    <property type="match status" value="1"/>
</dbReference>
<accession>A0A8J9VMU3</accession>
<evidence type="ECO:0008006" key="4">
    <source>
        <dbReference type="Google" id="ProtNLM"/>
    </source>
</evidence>
<organism evidence="2 3">
    <name type="scientific">Brenthis ino</name>
    <name type="common">lesser marbled fritillary</name>
    <dbReference type="NCBI Taxonomy" id="405034"/>
    <lineage>
        <taxon>Eukaryota</taxon>
        <taxon>Metazoa</taxon>
        <taxon>Ecdysozoa</taxon>
        <taxon>Arthropoda</taxon>
        <taxon>Hexapoda</taxon>
        <taxon>Insecta</taxon>
        <taxon>Pterygota</taxon>
        <taxon>Neoptera</taxon>
        <taxon>Endopterygota</taxon>
        <taxon>Lepidoptera</taxon>
        <taxon>Glossata</taxon>
        <taxon>Ditrysia</taxon>
        <taxon>Papilionoidea</taxon>
        <taxon>Nymphalidae</taxon>
        <taxon>Heliconiinae</taxon>
        <taxon>Argynnini</taxon>
        <taxon>Brenthis</taxon>
    </lineage>
</organism>
<sequence length="369" mass="42057">MYTVTGANLFGQWFSSSEDVSVFEKFEPISLDNEHNFDLKRAKFITSCWAYNIFEIDDTFFIVGAWNGKDNQLIRAPKLDEQKHNSKHSNFLIAGNDYILVFVEKITRSVWFYDLESADYKKVNFIEEPIEENAVKKLRATDDIIKVAVTNNTFIYLSSEGNVYTGQLPSYLDTTHCVGKVCDVECGYEHYMLITDEGRVYTWGNGRRLQLGHGDLTNMDEPTEVEALSGIRIVKIKAGGWHSLALSEHGDLYAWGWNDTGQLGMNVNKNNEEDVAQKNYTIPTLVDIYDENGVEVELNIKDIAGGSRHSALLLEDNTVWTTGCNKYGQLGFSPQEFEKLDYFKKSFCNPNINRLFAGPWNTIVEIKHI</sequence>
<dbReference type="Pfam" id="PF00415">
    <property type="entry name" value="RCC1"/>
    <property type="match status" value="2"/>
</dbReference>
<name>A0A8J9VMU3_9NEOP</name>
<dbReference type="EMBL" id="OV170223">
    <property type="protein sequence ID" value="CAH0722965.1"/>
    <property type="molecule type" value="Genomic_DNA"/>
</dbReference>
<dbReference type="SUPFAM" id="SSF50985">
    <property type="entry name" value="RCC1/BLIP-II"/>
    <property type="match status" value="1"/>
</dbReference>
<feature type="repeat" description="RCC1" evidence="1">
    <location>
        <begin position="198"/>
        <end position="249"/>
    </location>
</feature>
<dbReference type="Proteomes" id="UP000838878">
    <property type="component" value="Chromosome 3"/>
</dbReference>